<dbReference type="STRING" id="40296.A0A0A2LB60"/>
<proteinExistence type="predicted"/>
<evidence type="ECO:0000259" key="2">
    <source>
        <dbReference type="Pfam" id="PF24764"/>
    </source>
</evidence>
<feature type="domain" description="Integrase core" evidence="2">
    <location>
        <begin position="205"/>
        <end position="330"/>
    </location>
</feature>
<evidence type="ECO:0000313" key="3">
    <source>
        <dbReference type="EMBL" id="KGO73860.1"/>
    </source>
</evidence>
<organism evidence="3 4">
    <name type="scientific">Penicillium italicum</name>
    <name type="common">Blue mold</name>
    <dbReference type="NCBI Taxonomy" id="40296"/>
    <lineage>
        <taxon>Eukaryota</taxon>
        <taxon>Fungi</taxon>
        <taxon>Dikarya</taxon>
        <taxon>Ascomycota</taxon>
        <taxon>Pezizomycotina</taxon>
        <taxon>Eurotiomycetes</taxon>
        <taxon>Eurotiomycetidae</taxon>
        <taxon>Eurotiales</taxon>
        <taxon>Aspergillaceae</taxon>
        <taxon>Penicillium</taxon>
    </lineage>
</organism>
<dbReference type="Proteomes" id="UP000030104">
    <property type="component" value="Unassembled WGS sequence"/>
</dbReference>
<protein>
    <submittedName>
        <fullName evidence="3">Uncharacterized protein</fullName>
    </submittedName>
</protein>
<feature type="domain" description="Clr5" evidence="1">
    <location>
        <begin position="18"/>
        <end position="67"/>
    </location>
</feature>
<comment type="caution">
    <text evidence="3">The sequence shown here is derived from an EMBL/GenBank/DDBJ whole genome shotgun (WGS) entry which is preliminary data.</text>
</comment>
<keyword evidence="4" id="KW-1185">Reference proteome</keyword>
<gene>
    <name evidence="3" type="ORF">PITC_035760</name>
</gene>
<dbReference type="Pfam" id="PF14420">
    <property type="entry name" value="Clr5"/>
    <property type="match status" value="1"/>
</dbReference>
<evidence type="ECO:0000313" key="4">
    <source>
        <dbReference type="Proteomes" id="UP000030104"/>
    </source>
</evidence>
<reference evidence="3 4" key="1">
    <citation type="journal article" date="2015" name="Mol. Plant Microbe Interact.">
        <title>Genome, transcriptome, and functional analyses of Penicillium expansum provide new insights into secondary metabolism and pathogenicity.</title>
        <authorList>
            <person name="Ballester A.R."/>
            <person name="Marcet-Houben M."/>
            <person name="Levin E."/>
            <person name="Sela N."/>
            <person name="Selma-Lazaro C."/>
            <person name="Carmona L."/>
            <person name="Wisniewski M."/>
            <person name="Droby S."/>
            <person name="Gonzalez-Candelas L."/>
            <person name="Gabaldon T."/>
        </authorList>
    </citation>
    <scope>NUCLEOTIDE SEQUENCE [LARGE SCALE GENOMIC DNA]</scope>
    <source>
        <strain evidence="3 4">PHI-1</strain>
    </source>
</reference>
<sequence length="527" mass="60552">MENTTDTPSKVTGRPRVDIEPYKAEIIGLYEKKMKSDDICKHLKRQHDIQISPRTLTKRLQLWGVKKVKENNSSNPALHARIKNLFFDVGLTDQEIVTVLHDEGYDVSNRTLRRLRHQLGIRLRLDSPAQQQAQVQEILDALTEEMDKGTIEGYGKELLHNHFRSKGYVFARDRLYSVYRMLRPDTVERRTSDVPRRPPPPKVLAGPNLTWHVNAYSKLANFGFRIHAELDAYSRYVLWIHVGVDAHTAVGVLKNHLATVASKNRQPRILRSDLESEVPLLADAHFSLRRVTEPDVQREQCCAPGRATDAHRIESWWAQLAKSVVTLYHVSQSSTFTGPSYFQSQYTNLNQNYFRELHNEGLFSSTVIPEQVALFAIYMPTLRSHIKSYVQTWNMHNIRKQTDHPERTPGKPYMNYNHPPKGVENFGLPADVPTLQAMQQHHTDYDTEQYLPPDTLHWCETQLQQLGFDPRKPPARLPGDLQPFRSVYLALRERAWHHERSGAEPKLAVCAVSGQGPRGYFPSGSAR</sequence>
<dbReference type="EMBL" id="JQGA01000771">
    <property type="protein sequence ID" value="KGO73860.1"/>
    <property type="molecule type" value="Genomic_DNA"/>
</dbReference>
<accession>A0A0A2LB60</accession>
<dbReference type="Pfam" id="PF24764">
    <property type="entry name" value="rva_4"/>
    <property type="match status" value="1"/>
</dbReference>
<dbReference type="InterPro" id="IPR025676">
    <property type="entry name" value="Clr5_dom"/>
</dbReference>
<dbReference type="HOGENOM" id="CLU_038374_6_0_1"/>
<dbReference type="PANTHER" id="PTHR46791:SF5">
    <property type="entry name" value="CLR5 DOMAIN-CONTAINING PROTEIN-RELATED"/>
    <property type="match status" value="1"/>
</dbReference>
<dbReference type="AlphaFoldDB" id="A0A0A2LB60"/>
<dbReference type="OrthoDB" id="5392716at2759"/>
<dbReference type="PANTHER" id="PTHR46791">
    <property type="entry name" value="EXPRESSED PROTEIN"/>
    <property type="match status" value="1"/>
</dbReference>
<name>A0A0A2LB60_PENIT</name>
<dbReference type="OMA" id="RNHEDEH"/>
<evidence type="ECO:0000259" key="1">
    <source>
        <dbReference type="Pfam" id="PF14420"/>
    </source>
</evidence>
<dbReference type="PhylomeDB" id="A0A0A2LB60"/>
<dbReference type="InterPro" id="IPR058913">
    <property type="entry name" value="Integrase_dom_put"/>
</dbReference>